<evidence type="ECO:0000259" key="6">
    <source>
        <dbReference type="Pfam" id="PF01490"/>
    </source>
</evidence>
<keyword evidence="8" id="KW-1185">Reference proteome</keyword>
<dbReference type="Pfam" id="PF01490">
    <property type="entry name" value="Aa_trans"/>
    <property type="match status" value="1"/>
</dbReference>
<dbReference type="Proteomes" id="UP000314982">
    <property type="component" value="Unassembled WGS sequence"/>
</dbReference>
<evidence type="ECO:0000256" key="1">
    <source>
        <dbReference type="ARBA" id="ARBA00004141"/>
    </source>
</evidence>
<proteinExistence type="predicted"/>
<protein>
    <submittedName>
        <fullName evidence="7">Solute carrier family 38 member 5a</fullName>
    </submittedName>
</protein>
<reference evidence="7" key="3">
    <citation type="submission" date="2025-09" db="UniProtKB">
        <authorList>
            <consortium name="Ensembl"/>
        </authorList>
    </citation>
    <scope>IDENTIFICATION</scope>
</reference>
<comment type="subcellular location">
    <subcellularLocation>
        <location evidence="1">Membrane</location>
        <topology evidence="1">Multi-pass membrane protein</topology>
    </subcellularLocation>
</comment>
<evidence type="ECO:0000256" key="5">
    <source>
        <dbReference type="SAM" id="Phobius"/>
    </source>
</evidence>
<feature type="transmembrane region" description="Helical" evidence="5">
    <location>
        <begin position="104"/>
        <end position="124"/>
    </location>
</feature>
<feature type="transmembrane region" description="Helical" evidence="5">
    <location>
        <begin position="180"/>
        <end position="200"/>
    </location>
</feature>
<dbReference type="GO" id="GO:0089709">
    <property type="term" value="P:L-histidine transmembrane transport"/>
    <property type="evidence" value="ECO:0007669"/>
    <property type="project" value="TreeGrafter"/>
</dbReference>
<feature type="transmembrane region" description="Helical" evidence="5">
    <location>
        <begin position="335"/>
        <end position="353"/>
    </location>
</feature>
<evidence type="ECO:0000313" key="8">
    <source>
        <dbReference type="Proteomes" id="UP000314982"/>
    </source>
</evidence>
<dbReference type="PANTHER" id="PTHR22950:SF74">
    <property type="entry name" value="SODIUM-COUPLED NEUTRAL AMINO ACID TRANSPORTER 5"/>
    <property type="match status" value="1"/>
</dbReference>
<keyword evidence="2 5" id="KW-0812">Transmembrane</keyword>
<name>A0A4W5MH16_9TELE</name>
<dbReference type="GO" id="GO:0015186">
    <property type="term" value="F:L-glutamine transmembrane transporter activity"/>
    <property type="evidence" value="ECO:0007669"/>
    <property type="project" value="TreeGrafter"/>
</dbReference>
<sequence>MAERDEFLPGKRPGIKAPQFTDFEGKTSFGMSIFNLSNAIMGSGILGLAYAMSNTGIILFLILLLFIAILSAYSIHLLLRSAGVVGIRAYEQLGHRAFGQPGKVLAGSIITMHNIGAMSSYLFIVKSELPLVMQAFLGLTENTGEWYLDGRYLIIIVSVIIIFPLSLMRHLGKFPCLRPSLISLHMCVFTTLKLAASYVYKFEPFNLWFVFLQTAYTIPILAFAFVCHPEVLPIYTELQDATKKRMQTVANISILAMFVMYGLTAIFGYLTFFGGVESELLHTYIKVDPLDTLILCVRMAVLVAVTLTVPVVLFPIRRALLQLLFPEKPFHWARHITIAVCLLIIVNLLVIFVPTIRDIFGIIGATSAPSLIFILPGIFYIRIVPEETEPLNSKPKIMASCFAVLGFIFMVMSTSFIIIDWVSGESRSGGGH</sequence>
<evidence type="ECO:0000256" key="2">
    <source>
        <dbReference type="ARBA" id="ARBA00022692"/>
    </source>
</evidence>
<evidence type="ECO:0000256" key="3">
    <source>
        <dbReference type="ARBA" id="ARBA00022989"/>
    </source>
</evidence>
<dbReference type="InterPro" id="IPR013057">
    <property type="entry name" value="AA_transpt_TM"/>
</dbReference>
<feature type="transmembrane region" description="Helical" evidence="5">
    <location>
        <begin position="206"/>
        <end position="227"/>
    </location>
</feature>
<feature type="domain" description="Amino acid transporter transmembrane" evidence="6">
    <location>
        <begin position="26"/>
        <end position="419"/>
    </location>
</feature>
<feature type="transmembrane region" description="Helical" evidence="5">
    <location>
        <begin position="397"/>
        <end position="419"/>
    </location>
</feature>
<dbReference type="Ensembl" id="ENSHHUT00000038523.1">
    <property type="protein sequence ID" value="ENSHHUP00000037049.1"/>
    <property type="gene ID" value="ENSHHUG00000023193.1"/>
</dbReference>
<dbReference type="GO" id="GO:0005886">
    <property type="term" value="C:plasma membrane"/>
    <property type="evidence" value="ECO:0007669"/>
    <property type="project" value="TreeGrafter"/>
</dbReference>
<feature type="transmembrane region" description="Helical" evidence="5">
    <location>
        <begin position="248"/>
        <end position="272"/>
    </location>
</feature>
<keyword evidence="4 5" id="KW-0472">Membrane</keyword>
<dbReference type="GO" id="GO:0015187">
    <property type="term" value="F:glycine transmembrane transporter activity"/>
    <property type="evidence" value="ECO:0007669"/>
    <property type="project" value="TreeGrafter"/>
</dbReference>
<reference evidence="7" key="2">
    <citation type="submission" date="2025-08" db="UniProtKB">
        <authorList>
            <consortium name="Ensembl"/>
        </authorList>
    </citation>
    <scope>IDENTIFICATION</scope>
</reference>
<dbReference type="PANTHER" id="PTHR22950">
    <property type="entry name" value="AMINO ACID TRANSPORTER"/>
    <property type="match status" value="1"/>
</dbReference>
<dbReference type="AlphaFoldDB" id="A0A4W5MH16"/>
<evidence type="ECO:0000313" key="7">
    <source>
        <dbReference type="Ensembl" id="ENSHHUP00000037049.1"/>
    </source>
</evidence>
<reference evidence="8" key="1">
    <citation type="submission" date="2018-06" db="EMBL/GenBank/DDBJ databases">
        <title>Genome assembly of Danube salmon.</title>
        <authorList>
            <person name="Macqueen D.J."/>
            <person name="Gundappa M.K."/>
        </authorList>
    </citation>
    <scope>NUCLEOTIDE SEQUENCE [LARGE SCALE GENOMIC DNA]</scope>
</reference>
<dbReference type="GeneTree" id="ENSGT00940000161233"/>
<keyword evidence="3 5" id="KW-1133">Transmembrane helix</keyword>
<feature type="transmembrane region" description="Helical" evidence="5">
    <location>
        <begin position="33"/>
        <end position="51"/>
    </location>
</feature>
<evidence type="ECO:0000256" key="4">
    <source>
        <dbReference type="ARBA" id="ARBA00023136"/>
    </source>
</evidence>
<feature type="transmembrane region" description="Helical" evidence="5">
    <location>
        <begin position="292"/>
        <end position="314"/>
    </location>
</feature>
<accession>A0A4W5MH16</accession>
<feature type="transmembrane region" description="Helical" evidence="5">
    <location>
        <begin position="359"/>
        <end position="385"/>
    </location>
</feature>
<feature type="transmembrane region" description="Helical" evidence="5">
    <location>
        <begin position="150"/>
        <end position="168"/>
    </location>
</feature>
<dbReference type="GO" id="GO:0032329">
    <property type="term" value="P:serine transport"/>
    <property type="evidence" value="ECO:0007669"/>
    <property type="project" value="TreeGrafter"/>
</dbReference>
<feature type="transmembrane region" description="Helical" evidence="5">
    <location>
        <begin position="57"/>
        <end position="79"/>
    </location>
</feature>
<organism evidence="7 8">
    <name type="scientific">Hucho hucho</name>
    <name type="common">huchen</name>
    <dbReference type="NCBI Taxonomy" id="62062"/>
    <lineage>
        <taxon>Eukaryota</taxon>
        <taxon>Metazoa</taxon>
        <taxon>Chordata</taxon>
        <taxon>Craniata</taxon>
        <taxon>Vertebrata</taxon>
        <taxon>Euteleostomi</taxon>
        <taxon>Actinopterygii</taxon>
        <taxon>Neopterygii</taxon>
        <taxon>Teleostei</taxon>
        <taxon>Protacanthopterygii</taxon>
        <taxon>Salmoniformes</taxon>
        <taxon>Salmonidae</taxon>
        <taxon>Salmoninae</taxon>
        <taxon>Hucho</taxon>
    </lineage>
</organism>